<keyword evidence="4" id="KW-0808">Transferase</keyword>
<evidence type="ECO:0000259" key="3">
    <source>
        <dbReference type="PROSITE" id="PS51668"/>
    </source>
</evidence>
<comment type="similarity">
    <text evidence="2">Belongs to the tRNA methyltransferase O family.</text>
</comment>
<evidence type="ECO:0000256" key="1">
    <source>
        <dbReference type="ARBA" id="ARBA00022691"/>
    </source>
</evidence>
<protein>
    <submittedName>
        <fullName evidence="4">tRNA-Thr(GGU) m(6)t(6)A37 methyltransferase TsaA</fullName>
        <ecNumber evidence="4">2.1.1.-</ecNumber>
    </submittedName>
</protein>
<keyword evidence="5" id="KW-1185">Reference proteome</keyword>
<dbReference type="GO" id="GO:0008168">
    <property type="term" value="F:methyltransferase activity"/>
    <property type="evidence" value="ECO:0007669"/>
    <property type="project" value="UniProtKB-KW"/>
</dbReference>
<dbReference type="Pfam" id="PF01980">
    <property type="entry name" value="TrmO_N"/>
    <property type="match status" value="1"/>
</dbReference>
<gene>
    <name evidence="4" type="ORF">ABIA69_001307</name>
</gene>
<dbReference type="InterPro" id="IPR040372">
    <property type="entry name" value="YaeB-like"/>
</dbReference>
<dbReference type="Gene3D" id="2.40.30.70">
    <property type="entry name" value="YaeB-like"/>
    <property type="match status" value="1"/>
</dbReference>
<dbReference type="PANTHER" id="PTHR12818">
    <property type="entry name" value="TRNA (ADENINE(37)-N6)-METHYLTRANSFERASE"/>
    <property type="match status" value="1"/>
</dbReference>
<evidence type="ECO:0000313" key="4">
    <source>
        <dbReference type="EMBL" id="MET4560163.1"/>
    </source>
</evidence>
<keyword evidence="1" id="KW-0949">S-adenosyl-L-methionine</keyword>
<dbReference type="CDD" id="cd09281">
    <property type="entry name" value="UPF0066"/>
    <property type="match status" value="1"/>
</dbReference>
<dbReference type="PANTHER" id="PTHR12818:SF0">
    <property type="entry name" value="TRNA (ADENINE(37)-N6)-METHYLTRANSFERASE"/>
    <property type="match status" value="1"/>
</dbReference>
<name>A0ABV2PHK8_9BACI</name>
<dbReference type="EC" id="2.1.1.-" evidence="4"/>
<dbReference type="NCBIfam" id="TIGR00104">
    <property type="entry name" value="tRNA_TsaA"/>
    <property type="match status" value="1"/>
</dbReference>
<dbReference type="Proteomes" id="UP001549363">
    <property type="component" value="Unassembled WGS sequence"/>
</dbReference>
<dbReference type="SUPFAM" id="SSF118196">
    <property type="entry name" value="YaeB-like"/>
    <property type="match status" value="1"/>
</dbReference>
<keyword evidence="4" id="KW-0489">Methyltransferase</keyword>
<dbReference type="RefSeq" id="WP_354471291.1">
    <property type="nucleotide sequence ID" value="NZ_JBEPSB010000004.1"/>
</dbReference>
<evidence type="ECO:0000256" key="2">
    <source>
        <dbReference type="ARBA" id="ARBA00033753"/>
    </source>
</evidence>
<dbReference type="GO" id="GO:0032259">
    <property type="term" value="P:methylation"/>
    <property type="evidence" value="ECO:0007669"/>
    <property type="project" value="UniProtKB-KW"/>
</dbReference>
<dbReference type="InterPro" id="IPR036414">
    <property type="entry name" value="YaeB_N_sf"/>
</dbReference>
<dbReference type="InterPro" id="IPR023370">
    <property type="entry name" value="TrmO-like_N"/>
</dbReference>
<organism evidence="4 5">
    <name type="scientific">Lysinibacillus parviboronicapiens</name>
    <dbReference type="NCBI Taxonomy" id="436516"/>
    <lineage>
        <taxon>Bacteria</taxon>
        <taxon>Bacillati</taxon>
        <taxon>Bacillota</taxon>
        <taxon>Bacilli</taxon>
        <taxon>Bacillales</taxon>
        <taxon>Bacillaceae</taxon>
        <taxon>Lysinibacillus</taxon>
    </lineage>
</organism>
<sequence length="153" mass="17732">MQYSIQPVAIVNNNRKEIEDDNWGTIISTIELTENINESSLKGIDEFSHLEIIFYFDKVDDEKIQYEARHPRNNKNYPEVGIFAQRGKNRPNKLGVTIVELIDIKQRTLIVKGLDAIDGTPIIDIKPVMKEFLPKGDVKQPNWSISLMDKYWD</sequence>
<reference evidence="4 5" key="1">
    <citation type="submission" date="2024-06" db="EMBL/GenBank/DDBJ databases">
        <title>Sorghum-associated microbial communities from plants grown in Nebraska, USA.</title>
        <authorList>
            <person name="Schachtman D."/>
        </authorList>
    </citation>
    <scope>NUCLEOTIDE SEQUENCE [LARGE SCALE GENOMIC DNA]</scope>
    <source>
        <strain evidence="4 5">736</strain>
    </source>
</reference>
<proteinExistence type="inferred from homology"/>
<feature type="domain" description="TsaA-like" evidence="3">
    <location>
        <begin position="5"/>
        <end position="137"/>
    </location>
</feature>
<accession>A0ABV2PHK8</accession>
<dbReference type="InterPro" id="IPR036413">
    <property type="entry name" value="YaeB-like_sf"/>
</dbReference>
<dbReference type="PROSITE" id="PS51668">
    <property type="entry name" value="TSAA_2"/>
    <property type="match status" value="1"/>
</dbReference>
<comment type="caution">
    <text evidence="4">The sequence shown here is derived from an EMBL/GenBank/DDBJ whole genome shotgun (WGS) entry which is preliminary data.</text>
</comment>
<evidence type="ECO:0000313" key="5">
    <source>
        <dbReference type="Proteomes" id="UP001549363"/>
    </source>
</evidence>
<dbReference type="EMBL" id="JBEPSB010000004">
    <property type="protein sequence ID" value="MET4560163.1"/>
    <property type="molecule type" value="Genomic_DNA"/>
</dbReference>